<name>A0A6N6NJ35_9ACTN</name>
<keyword evidence="2" id="KW-1185">Reference proteome</keyword>
<evidence type="ECO:0000313" key="1">
    <source>
        <dbReference type="EMBL" id="KAB1636144.1"/>
    </source>
</evidence>
<accession>A0A6N6NJ35</accession>
<sequence length="112" mass="12066">MWAGPMERCLASGVAVGERCSLSKVSESSPCRRLAVFCDEELGRFAGKSSGASGWAKPPRNGFAADPFTASDVVYISKRPQDMRFWIQRLASIVAADFGRDPVDGVLCCFVG</sequence>
<gene>
    <name evidence="1" type="ORF">F8C90_09905</name>
</gene>
<dbReference type="GeneID" id="98658725"/>
<comment type="caution">
    <text evidence="1">The sequence shown here is derived from an EMBL/GenBank/DDBJ whole genome shotgun (WGS) entry which is preliminary data.</text>
</comment>
<evidence type="ECO:0000313" key="2">
    <source>
        <dbReference type="Proteomes" id="UP000468668"/>
    </source>
</evidence>
<dbReference type="RefSeq" id="WP_158050357.1">
    <property type="nucleotide sequence ID" value="NZ_WAJR01000035.1"/>
</dbReference>
<proteinExistence type="predicted"/>
<reference evidence="1 2" key="1">
    <citation type="submission" date="2019-09" db="EMBL/GenBank/DDBJ databases">
        <title>Whole genome shotgun sequencing (WGS) of Ellagibacter isourolithinifaciens DSM 104140(T) and Adlercreutzia muris DSM 29508(T).</title>
        <authorList>
            <person name="Stoll D.A."/>
            <person name="Danylec N."/>
            <person name="Huch M."/>
        </authorList>
    </citation>
    <scope>NUCLEOTIDE SEQUENCE [LARGE SCALE GENOMIC DNA]</scope>
    <source>
        <strain evidence="1 2">DSM 104140</strain>
    </source>
</reference>
<dbReference type="EMBL" id="WAJR01000035">
    <property type="protein sequence ID" value="KAB1636144.1"/>
    <property type="molecule type" value="Genomic_DNA"/>
</dbReference>
<dbReference type="OrthoDB" id="4956084at2"/>
<protein>
    <submittedName>
        <fullName evidence="1">Transposase</fullName>
    </submittedName>
</protein>
<organism evidence="1 2">
    <name type="scientific">Ellagibacter isourolithinifaciens</name>
    <dbReference type="NCBI Taxonomy" id="2137581"/>
    <lineage>
        <taxon>Bacteria</taxon>
        <taxon>Bacillati</taxon>
        <taxon>Actinomycetota</taxon>
        <taxon>Coriobacteriia</taxon>
        <taxon>Eggerthellales</taxon>
        <taxon>Eggerthellaceae</taxon>
        <taxon>Ellagibacter</taxon>
    </lineage>
</organism>
<dbReference type="AlphaFoldDB" id="A0A6N6NJ35"/>
<dbReference type="Proteomes" id="UP000468668">
    <property type="component" value="Unassembled WGS sequence"/>
</dbReference>